<dbReference type="InterPro" id="IPR054530">
    <property type="entry name" value="TcaA_4th"/>
</dbReference>
<dbReference type="OrthoDB" id="2327418at2"/>
<organism evidence="6 7">
    <name type="scientific">Liquorilactobacillus ghanensis DSM 18630</name>
    <dbReference type="NCBI Taxonomy" id="1423750"/>
    <lineage>
        <taxon>Bacteria</taxon>
        <taxon>Bacillati</taxon>
        <taxon>Bacillota</taxon>
        <taxon>Bacilli</taxon>
        <taxon>Lactobacillales</taxon>
        <taxon>Lactobacillaceae</taxon>
        <taxon>Liquorilactobacillus</taxon>
    </lineage>
</organism>
<evidence type="ECO:0000259" key="5">
    <source>
        <dbReference type="Pfam" id="PF22820"/>
    </source>
</evidence>
<feature type="domain" description="TcaA second" evidence="4">
    <location>
        <begin position="101"/>
        <end position="189"/>
    </location>
</feature>
<dbReference type="Pfam" id="PF22813">
    <property type="entry name" value="TcaA_2nd"/>
    <property type="match status" value="1"/>
</dbReference>
<keyword evidence="2" id="KW-1133">Transmembrane helix</keyword>
<evidence type="ECO:0000259" key="3">
    <source>
        <dbReference type="Pfam" id="PF13240"/>
    </source>
</evidence>
<dbReference type="GO" id="GO:0005886">
    <property type="term" value="C:plasma membrane"/>
    <property type="evidence" value="ECO:0007669"/>
    <property type="project" value="UniProtKB-SubCell"/>
</dbReference>
<keyword evidence="7" id="KW-1185">Reference proteome</keyword>
<dbReference type="InterPro" id="IPR026870">
    <property type="entry name" value="Zinc_ribbon_dom"/>
</dbReference>
<accession>A0A0R1VEP8</accession>
<dbReference type="PANTHER" id="PTHR40038:SF1">
    <property type="entry name" value="MEMBRANE-ASSOCIATED PROTEIN TCAA"/>
    <property type="match status" value="1"/>
</dbReference>
<proteinExistence type="predicted"/>
<keyword evidence="2" id="KW-0472">Membrane</keyword>
<dbReference type="Pfam" id="PF13240">
    <property type="entry name" value="Zn_Ribbon_1"/>
    <property type="match status" value="1"/>
</dbReference>
<evidence type="ECO:0000256" key="2">
    <source>
        <dbReference type="SAM" id="Phobius"/>
    </source>
</evidence>
<dbReference type="InterPro" id="IPR054529">
    <property type="entry name" value="TcaA_2nd"/>
</dbReference>
<feature type="compositionally biased region" description="Polar residues" evidence="1">
    <location>
        <begin position="44"/>
        <end position="68"/>
    </location>
</feature>
<dbReference type="PANTHER" id="PTHR40038">
    <property type="entry name" value="MEMBRANE-ASSOCIATED PROTEIN TCAA"/>
    <property type="match status" value="1"/>
</dbReference>
<evidence type="ECO:0000259" key="4">
    <source>
        <dbReference type="Pfam" id="PF22813"/>
    </source>
</evidence>
<feature type="domain" description="TcaA 4th" evidence="5">
    <location>
        <begin position="267"/>
        <end position="328"/>
    </location>
</feature>
<name>A0A0R1VEP8_9LACO</name>
<dbReference type="AlphaFoldDB" id="A0A0R1VEP8"/>
<dbReference type="Proteomes" id="UP000051451">
    <property type="component" value="Unassembled WGS sequence"/>
</dbReference>
<gene>
    <name evidence="6" type="ORF">FC89_GL002449</name>
</gene>
<dbReference type="STRING" id="1423750.FC89_GL002449"/>
<dbReference type="EMBL" id="AZGB01000030">
    <property type="protein sequence ID" value="KRM04046.1"/>
    <property type="molecule type" value="Genomic_DNA"/>
</dbReference>
<feature type="region of interest" description="Disordered" evidence="1">
    <location>
        <begin position="36"/>
        <end position="70"/>
    </location>
</feature>
<reference evidence="6 7" key="1">
    <citation type="journal article" date="2015" name="Genome Announc.">
        <title>Expanding the biotechnology potential of lactobacilli through comparative genomics of 213 strains and associated genera.</title>
        <authorList>
            <person name="Sun Z."/>
            <person name="Harris H.M."/>
            <person name="McCann A."/>
            <person name="Guo C."/>
            <person name="Argimon S."/>
            <person name="Zhang W."/>
            <person name="Yang X."/>
            <person name="Jeffery I.B."/>
            <person name="Cooney J.C."/>
            <person name="Kagawa T.F."/>
            <person name="Liu W."/>
            <person name="Song Y."/>
            <person name="Salvetti E."/>
            <person name="Wrobel A."/>
            <person name="Rasinkangas P."/>
            <person name="Parkhill J."/>
            <person name="Rea M.C."/>
            <person name="O'Sullivan O."/>
            <person name="Ritari J."/>
            <person name="Douillard F.P."/>
            <person name="Paul Ross R."/>
            <person name="Yang R."/>
            <person name="Briner A.E."/>
            <person name="Felis G.E."/>
            <person name="de Vos W.M."/>
            <person name="Barrangou R."/>
            <person name="Klaenhammer T.R."/>
            <person name="Caufield P.W."/>
            <person name="Cui Y."/>
            <person name="Zhang H."/>
            <person name="O'Toole P.W."/>
        </authorList>
    </citation>
    <scope>NUCLEOTIDE SEQUENCE [LARGE SCALE GENOMIC DNA]</scope>
    <source>
        <strain evidence="6 7">DSM 18630</strain>
    </source>
</reference>
<sequence length="480" mass="52962">MLKMKERFCPECGTKVASGETFCPNCGHKLVESTAVDHEKKTTRSATNNPDSSQAADGSMQRSNTAPQPQQPLDKRVIWAIIAVVVILVGGYFGLKNYYQPQNQLNRIITAMGNPDQNLAKYVKTNDPTLEKKISEKNLKPTQKYFADNRQELADLKSSLQDGTTFENTYSLEQTGNAWLLFPRYKINIEAAYVTLSTNHAGVTFLQDGKKIAKTTNMNHSKKVGPLFPGKYKFKATGKIAGRSLSNTSTYTLAAGEQALPLKLKTANFTITGNQGATVYLNNKNVGKLNDQGKMKFKEYPISNDLKVYITIPVAGKNLKSKTVDVNSKLEYGSHTISPGFKGVASKDDAQELLQEAFSGAESGDDDSSTAELFTGEESNSSYNDLLKFFDSFNTNDNIETYDAEISKINSVTPAGKNKATVSYSIKYTFNNTSDNGESRKVQQFTYPNAIIVKQGDDYKIQTVGTTKAADWEKNYSDDD</sequence>
<feature type="transmembrane region" description="Helical" evidence="2">
    <location>
        <begin position="77"/>
        <end position="95"/>
    </location>
</feature>
<evidence type="ECO:0008006" key="8">
    <source>
        <dbReference type="Google" id="ProtNLM"/>
    </source>
</evidence>
<evidence type="ECO:0000313" key="7">
    <source>
        <dbReference type="Proteomes" id="UP000051451"/>
    </source>
</evidence>
<dbReference type="Pfam" id="PF22820">
    <property type="entry name" value="TcaA_3rd_4th"/>
    <property type="match status" value="1"/>
</dbReference>
<dbReference type="PATRIC" id="fig|1423750.3.peg.2490"/>
<evidence type="ECO:0000313" key="6">
    <source>
        <dbReference type="EMBL" id="KRM04046.1"/>
    </source>
</evidence>
<feature type="domain" description="Zinc-ribbon" evidence="3">
    <location>
        <begin position="8"/>
        <end position="30"/>
    </location>
</feature>
<keyword evidence="2" id="KW-0812">Transmembrane</keyword>
<evidence type="ECO:0000256" key="1">
    <source>
        <dbReference type="SAM" id="MobiDB-lite"/>
    </source>
</evidence>
<protein>
    <recommendedName>
        <fullName evidence="8">Zinc-ribbon domain-containing protein</fullName>
    </recommendedName>
</protein>
<comment type="caution">
    <text evidence="6">The sequence shown here is derived from an EMBL/GenBank/DDBJ whole genome shotgun (WGS) entry which is preliminary data.</text>
</comment>